<feature type="region of interest" description="Disordered" evidence="2">
    <location>
        <begin position="1"/>
        <end position="63"/>
    </location>
</feature>
<gene>
    <name evidence="4" type="ORF">M8C21_033573</name>
</gene>
<feature type="compositionally biased region" description="Polar residues" evidence="2">
    <location>
        <begin position="32"/>
        <end position="58"/>
    </location>
</feature>
<evidence type="ECO:0000259" key="3">
    <source>
        <dbReference type="Pfam" id="PF14381"/>
    </source>
</evidence>
<keyword evidence="1" id="KW-0677">Repeat</keyword>
<feature type="non-terminal residue" evidence="4">
    <location>
        <position position="1"/>
    </location>
</feature>
<keyword evidence="5" id="KW-1185">Reference proteome</keyword>
<evidence type="ECO:0000256" key="1">
    <source>
        <dbReference type="ARBA" id="ARBA00022737"/>
    </source>
</evidence>
<reference evidence="4" key="1">
    <citation type="submission" date="2022-06" db="EMBL/GenBank/DDBJ databases">
        <title>Uncovering the hologenomic basis of an extraordinary plant invasion.</title>
        <authorList>
            <person name="Bieker V.C."/>
            <person name="Martin M.D."/>
            <person name="Gilbert T."/>
            <person name="Hodgins K."/>
            <person name="Battlay P."/>
            <person name="Petersen B."/>
            <person name="Wilson J."/>
        </authorList>
    </citation>
    <scope>NUCLEOTIDE SEQUENCE</scope>
    <source>
        <strain evidence="4">AA19_3_7</strain>
        <tissue evidence="4">Leaf</tissue>
    </source>
</reference>
<accession>A0AAD5C7F2</accession>
<evidence type="ECO:0000256" key="2">
    <source>
        <dbReference type="SAM" id="MobiDB-lite"/>
    </source>
</evidence>
<dbReference type="InterPro" id="IPR055164">
    <property type="entry name" value="EDR1/CTR1/ARMC3-like_pept-like"/>
</dbReference>
<feature type="domain" description="EDR1/CTR1/ARMC3-like peptidase-like" evidence="3">
    <location>
        <begin position="100"/>
        <end position="286"/>
    </location>
</feature>
<dbReference type="InterPro" id="IPR052441">
    <property type="entry name" value="Armadillo-Ser/Thr_Kinase"/>
</dbReference>
<comment type="caution">
    <text evidence="4">The sequence shown here is derived from an EMBL/GenBank/DDBJ whole genome shotgun (WGS) entry which is preliminary data.</text>
</comment>
<dbReference type="EMBL" id="JAMZMK010009209">
    <property type="protein sequence ID" value="KAI7736711.1"/>
    <property type="molecule type" value="Genomic_DNA"/>
</dbReference>
<organism evidence="4 5">
    <name type="scientific">Ambrosia artemisiifolia</name>
    <name type="common">Common ragweed</name>
    <dbReference type="NCBI Taxonomy" id="4212"/>
    <lineage>
        <taxon>Eukaryota</taxon>
        <taxon>Viridiplantae</taxon>
        <taxon>Streptophyta</taxon>
        <taxon>Embryophyta</taxon>
        <taxon>Tracheophyta</taxon>
        <taxon>Spermatophyta</taxon>
        <taxon>Magnoliopsida</taxon>
        <taxon>eudicotyledons</taxon>
        <taxon>Gunneridae</taxon>
        <taxon>Pentapetalae</taxon>
        <taxon>asterids</taxon>
        <taxon>campanulids</taxon>
        <taxon>Asterales</taxon>
        <taxon>Asteraceae</taxon>
        <taxon>Asteroideae</taxon>
        <taxon>Heliantheae alliance</taxon>
        <taxon>Heliantheae</taxon>
        <taxon>Ambrosia</taxon>
    </lineage>
</organism>
<proteinExistence type="predicted"/>
<dbReference type="Proteomes" id="UP001206925">
    <property type="component" value="Unassembled WGS sequence"/>
</dbReference>
<dbReference type="PANTHER" id="PTHR46618:SF1">
    <property type="entry name" value="ARMADILLO REPEAT-CONTAINING PROTEIN 3"/>
    <property type="match status" value="1"/>
</dbReference>
<evidence type="ECO:0000313" key="5">
    <source>
        <dbReference type="Proteomes" id="UP001206925"/>
    </source>
</evidence>
<feature type="compositionally biased region" description="Basic residues" evidence="2">
    <location>
        <begin position="1"/>
        <end position="12"/>
    </location>
</feature>
<dbReference type="PANTHER" id="PTHR46618">
    <property type="entry name" value="ARMADILLO REPEAT-CONTAINING PROTEIN 3"/>
    <property type="match status" value="1"/>
</dbReference>
<sequence>MKSFLKKLHIKSNHSPLPTPTPKSDDDELNKPSLSSSITGWLNSVTTKKSQSPKSTQGFMEEEERQVQLALELSAKEDPEAVQIEAVKEISCLEDNRLPDVVSSRYWNYSALGYDDKIVDGFYDLYGVLAGPTSSKMPSLVELQGTPVSDNVTWEAVLVNKAADSKLSELEQRALEMAVKSISESIDCAGQNLVQRLAVLVSDHMGGPFRNPENMLIAWRDFSSRLKGTIGSMVLPLGSLKIGMARHRALLFKVLADSVGIPCCLVKGRQYAGSDKDAMNFIKLGDG</sequence>
<dbReference type="Pfam" id="PF14381">
    <property type="entry name" value="EDR1_CTR1_ARMC3_pept"/>
    <property type="match status" value="1"/>
</dbReference>
<evidence type="ECO:0000313" key="4">
    <source>
        <dbReference type="EMBL" id="KAI7736711.1"/>
    </source>
</evidence>
<dbReference type="AlphaFoldDB" id="A0AAD5C7F2"/>
<protein>
    <recommendedName>
        <fullName evidence="3">EDR1/CTR1/ARMC3-like peptidase-like domain-containing protein</fullName>
    </recommendedName>
</protein>
<name>A0AAD5C7F2_AMBAR</name>